<dbReference type="GO" id="GO:0005737">
    <property type="term" value="C:cytoplasm"/>
    <property type="evidence" value="ECO:0007669"/>
    <property type="project" value="TreeGrafter"/>
</dbReference>
<dbReference type="GO" id="GO:0003824">
    <property type="term" value="F:catalytic activity"/>
    <property type="evidence" value="ECO:0007669"/>
    <property type="project" value="InterPro"/>
</dbReference>
<dbReference type="InterPro" id="IPR025110">
    <property type="entry name" value="AMP-bd_C"/>
</dbReference>
<dbReference type="EMBL" id="CP000085">
    <property type="protein sequence ID" value="ABC34854.1"/>
    <property type="molecule type" value="Genomic_DNA"/>
</dbReference>
<evidence type="ECO:0000313" key="5">
    <source>
        <dbReference type="EMBL" id="ABC34854.1"/>
    </source>
</evidence>
<dbReference type="PROSITE" id="PS50075">
    <property type="entry name" value="CARRIER"/>
    <property type="match status" value="1"/>
</dbReference>
<dbReference type="PROSITE" id="PS00455">
    <property type="entry name" value="AMP_BINDING"/>
    <property type="match status" value="1"/>
</dbReference>
<dbReference type="Pfam" id="PF13193">
    <property type="entry name" value="AMP-binding_C"/>
    <property type="match status" value="1"/>
</dbReference>
<protein>
    <submittedName>
        <fullName evidence="5">Peptide synthetase, putative</fullName>
    </submittedName>
</protein>
<evidence type="ECO:0000256" key="3">
    <source>
        <dbReference type="SAM" id="MobiDB-lite"/>
    </source>
</evidence>
<keyword evidence="1" id="KW-0596">Phosphopantetheine</keyword>
<dbReference type="InterPro" id="IPR000873">
    <property type="entry name" value="AMP-dep_synth/lig_dom"/>
</dbReference>
<dbReference type="KEGG" id="bte:BTH_II1214"/>
<dbReference type="PRINTS" id="PR00154">
    <property type="entry name" value="AMPBINDING"/>
</dbReference>
<dbReference type="Pfam" id="PF00501">
    <property type="entry name" value="AMP-binding"/>
    <property type="match status" value="1"/>
</dbReference>
<dbReference type="PANTHER" id="PTHR45527">
    <property type="entry name" value="NONRIBOSOMAL PEPTIDE SYNTHETASE"/>
    <property type="match status" value="1"/>
</dbReference>
<dbReference type="CDD" id="cd05930">
    <property type="entry name" value="A_NRPS"/>
    <property type="match status" value="1"/>
</dbReference>
<dbReference type="CDD" id="cd19531">
    <property type="entry name" value="LCL_NRPS-like"/>
    <property type="match status" value="1"/>
</dbReference>
<dbReference type="NCBIfam" id="TIGR01733">
    <property type="entry name" value="AA-adenyl-dom"/>
    <property type="match status" value="1"/>
</dbReference>
<dbReference type="Pfam" id="PF00550">
    <property type="entry name" value="PP-binding"/>
    <property type="match status" value="1"/>
</dbReference>
<sequence>MTTSASSPILFPTAADTRSGPPAIEAVLPLTPMQHGMLFHSLLDPASAVFFQQLIAELDGALDARAFAAAWADLVDRHQSLRAAFLWERRDEPRQVVLRRAPAPIEWLDWPDLEPDAFDAKLDAYLRADRERRFDPAKAPLLRVAIVRRAPARHLMIVSHHHLILDGWSTGVLLDELQTLHAAHLHRRPAALRPAPRYAAFVERIARADRPRDDTFWRATLAGFAQPTPLVGDLRRDAATSGDYVPCDLQLDLPARRALEDAARRHRVSAAVPVLAAWAWLLGRRADVPEVVYGVTVAGRPADLPDADRLVGLCINTVPLRAAVPAQSDIGGWLRDVQERLARTQPHEHASLSAIQRASDLPAGVPLFDSLVVYENYPVAPASAGAPLRLVHARVEERANYALTLIAEPRADGLALRLIVDRTRIAMEEGRRMLGQLRVVLAGIARADERADLAGLALLTADEQRRILQDWNATQAPYERTATLHGLFARRAAQAPDAPALIDGAGTLGYGELDRLSRAVAAALDAARVPAGAPVAVRMSRDRHLVAALLGILRSGRAYVPLACNLPPARVGDIVDALSIGCVVTSAAIGDETAAHLGGRPAALLVAEEIVRGASAPGREPERGTADDLAYVIFTSGSTGKPKGVMMRHRPVVNLIEWVNRRFGVGPSDRMLFVTSPAFDLSVYDIFGVLAAGGSIRIASDDEAADPERLARILAEEPVTFWDSAPAALWQLHPLLQERVEGSRLRLVFCSGDWIPLSLPDWMRGCFPGASVVALGGATEAAIWSNYHVVERVEPGWRSIPYGRPIQNARYYILDRALRPVPPGIPGDLYIGGECLSDGYAGEPALTAARFVADPHGDRPGARMYRTGDRARFWDDATIEFLGRDDHQVKIRGFRIELGEVEAALARHPDVQDALAVVRANGEGGPADGRDDRTLVAYAVPRPGGRAGAADLIAHLRGLLPPPMVPAHLVMLDALPVSANGKVDRHALPAPLAERAKADGAAHLVEELVAGIWADVLGLASVPVDQDFFALGGHSLRATSVIARLRVALRRDLPLALLYRHPTVRELSAAIVAGDARARDAGDAQDPHGAQEGALPRLSRDGPLPLSPAQERLWFLHRLEPDSPFYTIVLAAWLDGRVERAALERAVAVVAERHEILRSHIVDIGGRPAQTPARADLPLPLPIRVADLTGAADPQAEALALARADARRPFDLARELPFRVLLAHTRADRALALILMDHAAADGWSVGIFAQELLGAYDALVEGAAPALPPLDAQYADLSAWQASRLARGELERQLDYWRATLAGLPALNLPTDRPRSPAQRFAGAVVRFRVPAATSHALAALARRESCTLFMVGLAAFATVLRHRSGQDDLAIGTDLAGRTHPAAERLIGFFVNQLVLRIDLSGCDSFRDALRAVRARALDGFFHQDVPFDTLVRTLNPPREPGRMPLFQVKFVLQNTPFMTLSSRHLRVEPLEIDTGTAKYDLLVTLAERPDGLAGTLEYATDLFDAATAQGIAADLQAVLELVAQNAAVGVADIARLLDAGQAQRAELGRQSLRRAGLERLRRLARTEGGGR</sequence>
<dbReference type="InterPro" id="IPR020459">
    <property type="entry name" value="AMP-binding"/>
</dbReference>
<dbReference type="Gene3D" id="3.40.50.980">
    <property type="match status" value="2"/>
</dbReference>
<dbReference type="Gene3D" id="1.10.1200.10">
    <property type="entry name" value="ACP-like"/>
    <property type="match status" value="1"/>
</dbReference>
<dbReference type="SUPFAM" id="SSF47336">
    <property type="entry name" value="ACP-like"/>
    <property type="match status" value="1"/>
</dbReference>
<dbReference type="GeneID" id="45118665"/>
<accession>Q2T5Y9</accession>
<dbReference type="Proteomes" id="UP000001930">
    <property type="component" value="Chromosome II"/>
</dbReference>
<dbReference type="InterPro" id="IPR023213">
    <property type="entry name" value="CAT-like_dom_sf"/>
</dbReference>
<dbReference type="InterPro" id="IPR009081">
    <property type="entry name" value="PP-bd_ACP"/>
</dbReference>
<proteinExistence type="predicted"/>
<keyword evidence="6" id="KW-1185">Reference proteome</keyword>
<dbReference type="GO" id="GO:0031177">
    <property type="term" value="F:phosphopantetheine binding"/>
    <property type="evidence" value="ECO:0007669"/>
    <property type="project" value="InterPro"/>
</dbReference>
<dbReference type="InterPro" id="IPR020845">
    <property type="entry name" value="AMP-binding_CS"/>
</dbReference>
<keyword evidence="2" id="KW-0597">Phosphoprotein</keyword>
<organism evidence="5 6">
    <name type="scientific">Burkholderia thailandensis (strain ATCC 700388 / DSM 13276 / CCUG 48851 / CIP 106301 / E264)</name>
    <dbReference type="NCBI Taxonomy" id="271848"/>
    <lineage>
        <taxon>Bacteria</taxon>
        <taxon>Pseudomonadati</taxon>
        <taxon>Pseudomonadota</taxon>
        <taxon>Betaproteobacteria</taxon>
        <taxon>Burkholderiales</taxon>
        <taxon>Burkholderiaceae</taxon>
        <taxon>Burkholderia</taxon>
        <taxon>pseudomallei group</taxon>
    </lineage>
</organism>
<evidence type="ECO:0000256" key="1">
    <source>
        <dbReference type="ARBA" id="ARBA00022450"/>
    </source>
</evidence>
<gene>
    <name evidence="5" type="ordered locus">BTH_II1214</name>
</gene>
<dbReference type="Gene3D" id="2.30.38.10">
    <property type="entry name" value="Luciferase, Domain 3"/>
    <property type="match status" value="1"/>
</dbReference>
<evidence type="ECO:0000259" key="4">
    <source>
        <dbReference type="PROSITE" id="PS50075"/>
    </source>
</evidence>
<dbReference type="Gene3D" id="3.30.559.30">
    <property type="entry name" value="Nonribosomal peptide synthetase, condensation domain"/>
    <property type="match status" value="2"/>
</dbReference>
<name>Q2T5Y9_BURTA</name>
<dbReference type="GO" id="GO:0043041">
    <property type="term" value="P:amino acid activation for nonribosomal peptide biosynthetic process"/>
    <property type="evidence" value="ECO:0007669"/>
    <property type="project" value="TreeGrafter"/>
</dbReference>
<dbReference type="SMART" id="SM00823">
    <property type="entry name" value="PKS_PP"/>
    <property type="match status" value="1"/>
</dbReference>
<dbReference type="Pfam" id="PF00668">
    <property type="entry name" value="Condensation"/>
    <property type="match status" value="2"/>
</dbReference>
<dbReference type="RefSeq" id="WP_011401192.1">
    <property type="nucleotide sequence ID" value="NC_007650.1"/>
</dbReference>
<dbReference type="HOGENOM" id="CLU_000022_2_10_4"/>
<evidence type="ECO:0000256" key="2">
    <source>
        <dbReference type="ARBA" id="ARBA00022553"/>
    </source>
</evidence>
<dbReference type="SUPFAM" id="SSF52777">
    <property type="entry name" value="CoA-dependent acyltransferases"/>
    <property type="match status" value="4"/>
</dbReference>
<dbReference type="Gene3D" id="3.30.300.30">
    <property type="match status" value="1"/>
</dbReference>
<dbReference type="SUPFAM" id="SSF56801">
    <property type="entry name" value="Acetyl-CoA synthetase-like"/>
    <property type="match status" value="1"/>
</dbReference>
<dbReference type="InterPro" id="IPR036736">
    <property type="entry name" value="ACP-like_sf"/>
</dbReference>
<dbReference type="PANTHER" id="PTHR45527:SF1">
    <property type="entry name" value="FATTY ACID SYNTHASE"/>
    <property type="match status" value="1"/>
</dbReference>
<feature type="domain" description="Carrier" evidence="4">
    <location>
        <begin position="1000"/>
        <end position="1075"/>
    </location>
</feature>
<reference evidence="5 6" key="1">
    <citation type="journal article" date="2005" name="BMC Genomics">
        <title>Bacterial genome adaptation to niches: divergence of the potential virulence genes in three Burkholderia species of different survival strategies.</title>
        <authorList>
            <person name="Kim H.S."/>
            <person name="Schell M.A."/>
            <person name="Yu Y."/>
            <person name="Ulrich R.L."/>
            <person name="Sarria S.H."/>
            <person name="Nierman W.C."/>
            <person name="DeShazer D."/>
        </authorList>
    </citation>
    <scope>NUCLEOTIDE SEQUENCE [LARGE SCALE GENOMIC DNA]</scope>
    <source>
        <strain evidence="6">ATCC 700388 / DSM 13276 / CCUG 48851 / CIP 106301 / E264</strain>
    </source>
</reference>
<dbReference type="InterPro" id="IPR010071">
    <property type="entry name" value="AA_adenyl_dom"/>
</dbReference>
<dbReference type="InterPro" id="IPR001242">
    <property type="entry name" value="Condensation_dom"/>
</dbReference>
<dbReference type="InterPro" id="IPR045851">
    <property type="entry name" value="AMP-bd_C_sf"/>
</dbReference>
<dbReference type="Gene3D" id="3.30.559.10">
    <property type="entry name" value="Chloramphenicol acetyltransferase-like domain"/>
    <property type="match status" value="2"/>
</dbReference>
<dbReference type="GO" id="GO:0044550">
    <property type="term" value="P:secondary metabolite biosynthetic process"/>
    <property type="evidence" value="ECO:0007669"/>
    <property type="project" value="TreeGrafter"/>
</dbReference>
<feature type="region of interest" description="Disordered" evidence="3">
    <location>
        <begin position="1078"/>
        <end position="1103"/>
    </location>
</feature>
<evidence type="ECO:0000313" key="6">
    <source>
        <dbReference type="Proteomes" id="UP000001930"/>
    </source>
</evidence>
<dbReference type="InterPro" id="IPR020806">
    <property type="entry name" value="PKS_PP-bd"/>
</dbReference>